<dbReference type="EMBL" id="PXWF02000119">
    <property type="protein sequence ID" value="PWF49062.1"/>
    <property type="molecule type" value="Genomic_DNA"/>
</dbReference>
<accession>A0A2U2HNM3</accession>
<organism evidence="1 2">
    <name type="scientific">Massilia glaciei</name>
    <dbReference type="NCBI Taxonomy" id="1524097"/>
    <lineage>
        <taxon>Bacteria</taxon>
        <taxon>Pseudomonadati</taxon>
        <taxon>Pseudomonadota</taxon>
        <taxon>Betaproteobacteria</taxon>
        <taxon>Burkholderiales</taxon>
        <taxon>Oxalobacteraceae</taxon>
        <taxon>Telluria group</taxon>
        <taxon>Massilia</taxon>
    </lineage>
</organism>
<evidence type="ECO:0000313" key="2">
    <source>
        <dbReference type="Proteomes" id="UP000241421"/>
    </source>
</evidence>
<gene>
    <name evidence="1" type="ORF">C7C56_008595</name>
</gene>
<dbReference type="Proteomes" id="UP000241421">
    <property type="component" value="Unassembled WGS sequence"/>
</dbReference>
<keyword evidence="2" id="KW-1185">Reference proteome</keyword>
<sequence length="165" mass="18466">MQAAAFAVPENASEGIEFQRSLLAAIERADRIIVREHSDPMDFDDGGETLPAAPEKTYVRKELSGFQKLRFASLVRAMSPVTQDAFPACIPEYHHTIGFIDKARRTRTVKICFRCGQLEFEGARTSPPASIYTTLSIFVHEIGMVPKRDWEKLARTTAAAHARSR</sequence>
<evidence type="ECO:0000313" key="1">
    <source>
        <dbReference type="EMBL" id="PWF49062.1"/>
    </source>
</evidence>
<proteinExistence type="predicted"/>
<protein>
    <submittedName>
        <fullName evidence="1">Uncharacterized protein</fullName>
    </submittedName>
</protein>
<reference evidence="1 2" key="1">
    <citation type="submission" date="2018-04" db="EMBL/GenBank/DDBJ databases">
        <title>Massilia violaceinigra sp. nov., a novel purple-pigmented bacterium isolated from Tianshan glacier, Xinjiang, China.</title>
        <authorList>
            <person name="Wang H."/>
        </authorList>
    </citation>
    <scope>NUCLEOTIDE SEQUENCE [LARGE SCALE GENOMIC DNA]</scope>
    <source>
        <strain evidence="1 2">B448-2</strain>
    </source>
</reference>
<name>A0A2U2HNM3_9BURK</name>
<comment type="caution">
    <text evidence="1">The sequence shown here is derived from an EMBL/GenBank/DDBJ whole genome shotgun (WGS) entry which is preliminary data.</text>
</comment>
<dbReference type="AlphaFoldDB" id="A0A2U2HNM3"/>